<evidence type="ECO:0000313" key="2">
    <source>
        <dbReference type="Proteomes" id="UP000195221"/>
    </source>
</evidence>
<organism evidence="1 2">
    <name type="scientific">Caballeronia sordidicola</name>
    <name type="common">Burkholderia sordidicola</name>
    <dbReference type="NCBI Taxonomy" id="196367"/>
    <lineage>
        <taxon>Bacteria</taxon>
        <taxon>Pseudomonadati</taxon>
        <taxon>Pseudomonadota</taxon>
        <taxon>Betaproteobacteria</taxon>
        <taxon>Burkholderiales</taxon>
        <taxon>Burkholderiaceae</taxon>
        <taxon>Caballeronia</taxon>
    </lineage>
</organism>
<proteinExistence type="predicted"/>
<protein>
    <submittedName>
        <fullName evidence="1">Mobile element protein</fullName>
    </submittedName>
</protein>
<name>A0A242M299_CABSO</name>
<dbReference type="Proteomes" id="UP000195221">
    <property type="component" value="Unassembled WGS sequence"/>
</dbReference>
<dbReference type="AlphaFoldDB" id="A0A242M299"/>
<comment type="caution">
    <text evidence="1">The sequence shown here is derived from an EMBL/GenBank/DDBJ whole genome shotgun (WGS) entry which is preliminary data.</text>
</comment>
<sequence>MAAVWLLAPPSRLASCRRVGRATRNASCAFACG</sequence>
<evidence type="ECO:0000313" key="1">
    <source>
        <dbReference type="EMBL" id="OTP65234.1"/>
    </source>
</evidence>
<reference evidence="1 2" key="1">
    <citation type="submission" date="2017-03" db="EMBL/GenBank/DDBJ databases">
        <title>Genome analysis of strain PAMC 26577.</title>
        <authorList>
            <person name="Oh H.-M."/>
            <person name="Yang J.-A."/>
        </authorList>
    </citation>
    <scope>NUCLEOTIDE SEQUENCE [LARGE SCALE GENOMIC DNA]</scope>
    <source>
        <strain evidence="1 2">PAMC 26577</strain>
    </source>
</reference>
<gene>
    <name evidence="1" type="ORF">PAMC26577_40410</name>
</gene>
<accession>A0A242M299</accession>
<dbReference type="EMBL" id="NBTZ01000182">
    <property type="protein sequence ID" value="OTP65234.1"/>
    <property type="molecule type" value="Genomic_DNA"/>
</dbReference>